<protein>
    <submittedName>
        <fullName evidence="1">Uncharacterized protein</fullName>
    </submittedName>
</protein>
<dbReference type="Proteomes" id="UP000652761">
    <property type="component" value="Unassembled WGS sequence"/>
</dbReference>
<sequence length="262" mass="28952">MSCIGRPADVRSGKATVSHVAFRGSSARPGEAAARVSWRFKVLVEFSPYSLREDIMWSVGNAEGSPVFAFFAKPSVVVRRLFWNVSLVGYPRFFVSQTRVLVVLGVCLGTRVVPSRSVSSVLDTLTPVFELVLRPETLEVPGMDLQLCVCRCGVGWSPQLFDLFSWSGSWTFPSSPFSCGGVVLSDSCFASSGCGLCDLPVEVPIPFVGYFAVLWWYIVYQPFQFTDEACGLGKLWFGGAVFRGGRETEDELYTQEDRNDQE</sequence>
<gene>
    <name evidence="1" type="ORF">Taro_043694</name>
</gene>
<dbReference type="EMBL" id="NMUH01004781">
    <property type="protein sequence ID" value="MQM10796.1"/>
    <property type="molecule type" value="Genomic_DNA"/>
</dbReference>
<evidence type="ECO:0000313" key="1">
    <source>
        <dbReference type="EMBL" id="MQM10796.1"/>
    </source>
</evidence>
<keyword evidence="2" id="KW-1185">Reference proteome</keyword>
<name>A0A843WSQ6_COLES</name>
<organism evidence="1 2">
    <name type="scientific">Colocasia esculenta</name>
    <name type="common">Wild taro</name>
    <name type="synonym">Arum esculentum</name>
    <dbReference type="NCBI Taxonomy" id="4460"/>
    <lineage>
        <taxon>Eukaryota</taxon>
        <taxon>Viridiplantae</taxon>
        <taxon>Streptophyta</taxon>
        <taxon>Embryophyta</taxon>
        <taxon>Tracheophyta</taxon>
        <taxon>Spermatophyta</taxon>
        <taxon>Magnoliopsida</taxon>
        <taxon>Liliopsida</taxon>
        <taxon>Araceae</taxon>
        <taxon>Aroideae</taxon>
        <taxon>Colocasieae</taxon>
        <taxon>Colocasia</taxon>
    </lineage>
</organism>
<accession>A0A843WSQ6</accession>
<evidence type="ECO:0000313" key="2">
    <source>
        <dbReference type="Proteomes" id="UP000652761"/>
    </source>
</evidence>
<dbReference type="AlphaFoldDB" id="A0A843WSQ6"/>
<comment type="caution">
    <text evidence="1">The sequence shown here is derived from an EMBL/GenBank/DDBJ whole genome shotgun (WGS) entry which is preliminary data.</text>
</comment>
<reference evidence="1" key="1">
    <citation type="submission" date="2017-07" db="EMBL/GenBank/DDBJ databases">
        <title>Taro Niue Genome Assembly and Annotation.</title>
        <authorList>
            <person name="Atibalentja N."/>
            <person name="Keating K."/>
            <person name="Fields C.J."/>
        </authorList>
    </citation>
    <scope>NUCLEOTIDE SEQUENCE</scope>
    <source>
        <strain evidence="1">Niue_2</strain>
        <tissue evidence="1">Leaf</tissue>
    </source>
</reference>
<proteinExistence type="predicted"/>